<evidence type="ECO:0000259" key="1">
    <source>
        <dbReference type="Pfam" id="PF14332"/>
    </source>
</evidence>
<dbReference type="Proteomes" id="UP000007575">
    <property type="component" value="Plasmid P2"/>
</dbReference>
<organism evidence="2 3">
    <name type="scientific">Deinococcus gobiensis (strain DSM 21396 / JCM 16679 / CGMCC 1.7299 / I-0)</name>
    <dbReference type="NCBI Taxonomy" id="745776"/>
    <lineage>
        <taxon>Bacteria</taxon>
        <taxon>Thermotogati</taxon>
        <taxon>Deinococcota</taxon>
        <taxon>Deinococci</taxon>
        <taxon>Deinococcales</taxon>
        <taxon>Deinococcaceae</taxon>
        <taxon>Deinococcus</taxon>
    </lineage>
</organism>
<dbReference type="KEGG" id="dgo:DGo_PB0071"/>
<dbReference type="PATRIC" id="fig|745776.4.peg.3474"/>
<dbReference type="EMBL" id="CP002193">
    <property type="protein sequence ID" value="AFD27340.1"/>
    <property type="molecule type" value="Genomic_DNA"/>
</dbReference>
<dbReference type="AlphaFoldDB" id="H8H1E3"/>
<sequence length="164" mass="17607">MTTAVATLSGILQADTLPSIMQLLHHHQHQGWIVLEGSRCGELHYQEGELVHASCGEVTGEQALWMLLGIEGTFHVFRGVPAQALPRSLAGSHQGLLMQATRLVDEARQVAEEFLLDDEELDANASAPGWSIAGLDDLPALEAVPHLTGDARHLVLDAAAARIL</sequence>
<geneLocation type="plasmid" evidence="2 3">
    <name>P2</name>
</geneLocation>
<feature type="domain" description="PatA-like N-terminal" evidence="1">
    <location>
        <begin position="10"/>
        <end position="107"/>
    </location>
</feature>
<keyword evidence="3" id="KW-1185">Reference proteome</keyword>
<dbReference type="HOGENOM" id="CLU_1616301_0_0_0"/>
<protein>
    <recommendedName>
        <fullName evidence="1">PatA-like N-terminal domain-containing protein</fullName>
    </recommendedName>
</protein>
<name>H8H1E3_DEIGI</name>
<proteinExistence type="predicted"/>
<dbReference type="OrthoDB" id="5393715at2"/>
<accession>H8H1E3</accession>
<evidence type="ECO:0000313" key="2">
    <source>
        <dbReference type="EMBL" id="AFD27340.1"/>
    </source>
</evidence>
<dbReference type="InterPro" id="IPR025497">
    <property type="entry name" value="PatA-like_N"/>
</dbReference>
<evidence type="ECO:0000313" key="3">
    <source>
        <dbReference type="Proteomes" id="UP000007575"/>
    </source>
</evidence>
<keyword evidence="2" id="KW-0614">Plasmid</keyword>
<dbReference type="Pfam" id="PF14332">
    <property type="entry name" value="DUF4388"/>
    <property type="match status" value="1"/>
</dbReference>
<reference evidence="2 3" key="1">
    <citation type="journal article" date="2012" name="PLoS ONE">
        <title>Genome sequence and transcriptome analysis of the radioresistant bacterium Deinococcus gobiensis: insights into the extreme environmental adaptations.</title>
        <authorList>
            <person name="Yuan M."/>
            <person name="Chen M."/>
            <person name="Zhang W."/>
            <person name="Lu W."/>
            <person name="Wang J."/>
            <person name="Yang M."/>
            <person name="Zhao P."/>
            <person name="Tang R."/>
            <person name="Li X."/>
            <person name="Hao Y."/>
            <person name="Zhou Z."/>
            <person name="Zhan Y."/>
            <person name="Yu H."/>
            <person name="Teng C."/>
            <person name="Yan Y."/>
            <person name="Ping S."/>
            <person name="Wang Y."/>
            <person name="Lin M."/>
        </authorList>
    </citation>
    <scope>NUCLEOTIDE SEQUENCE [LARGE SCALE GENOMIC DNA]</scope>
    <source>
        <strain evidence="3">DSM 21396 / JCM 16679 / CGMCC 1.7299 / I-0</strain>
        <plasmid evidence="2">P2</plasmid>
    </source>
</reference>
<dbReference type="RefSeq" id="WP_014686436.1">
    <property type="nucleotide sequence ID" value="NC_017791.1"/>
</dbReference>
<gene>
    <name evidence="2" type="ordered locus">DGo_PB0071</name>
</gene>